<dbReference type="Gene3D" id="3.40.50.150">
    <property type="entry name" value="Vaccinia Virus protein VP39"/>
    <property type="match status" value="1"/>
</dbReference>
<dbReference type="GO" id="GO:0032259">
    <property type="term" value="P:methylation"/>
    <property type="evidence" value="ECO:0007669"/>
    <property type="project" value="UniProtKB-KW"/>
</dbReference>
<dbReference type="InterPro" id="IPR001525">
    <property type="entry name" value="C5_MeTfrase"/>
</dbReference>
<keyword evidence="5" id="KW-1185">Reference proteome</keyword>
<keyword evidence="2" id="KW-0808">Transferase</keyword>
<accession>A0A9W7L199</accession>
<evidence type="ECO:0000256" key="2">
    <source>
        <dbReference type="ARBA" id="ARBA00022679"/>
    </source>
</evidence>
<evidence type="ECO:0000256" key="1">
    <source>
        <dbReference type="ARBA" id="ARBA00022603"/>
    </source>
</evidence>
<dbReference type="AlphaFoldDB" id="A0A9W7L199"/>
<reference evidence="5" key="1">
    <citation type="journal article" date="2023" name="Commun. Biol.">
        <title>Genome analysis of Parmales, the sister group of diatoms, reveals the evolutionary specialization of diatoms from phago-mixotrophs to photoautotrophs.</title>
        <authorList>
            <person name="Ban H."/>
            <person name="Sato S."/>
            <person name="Yoshikawa S."/>
            <person name="Yamada K."/>
            <person name="Nakamura Y."/>
            <person name="Ichinomiya M."/>
            <person name="Sato N."/>
            <person name="Blanc-Mathieu R."/>
            <person name="Endo H."/>
            <person name="Kuwata A."/>
            <person name="Ogata H."/>
        </authorList>
    </citation>
    <scope>NUCLEOTIDE SEQUENCE [LARGE SCALE GENOMIC DNA]</scope>
</reference>
<dbReference type="OrthoDB" id="10339171at2759"/>
<dbReference type="InterPro" id="IPR029063">
    <property type="entry name" value="SAM-dependent_MTases_sf"/>
</dbReference>
<dbReference type="GO" id="GO:0008168">
    <property type="term" value="F:methyltransferase activity"/>
    <property type="evidence" value="ECO:0007669"/>
    <property type="project" value="UniProtKB-KW"/>
</dbReference>
<evidence type="ECO:0008006" key="6">
    <source>
        <dbReference type="Google" id="ProtNLM"/>
    </source>
</evidence>
<protein>
    <recommendedName>
        <fullName evidence="6">DNA (cytosine-5-)-methyltransferase</fullName>
    </recommendedName>
</protein>
<evidence type="ECO:0000256" key="3">
    <source>
        <dbReference type="SAM" id="MobiDB-lite"/>
    </source>
</evidence>
<dbReference type="SUPFAM" id="SSF53335">
    <property type="entry name" value="S-adenosyl-L-methionine-dependent methyltransferases"/>
    <property type="match status" value="1"/>
</dbReference>
<keyword evidence="1" id="KW-0489">Methyltransferase</keyword>
<comment type="caution">
    <text evidence="4">The sequence shown here is derived from an EMBL/GenBank/DDBJ whole genome shotgun (WGS) entry which is preliminary data.</text>
</comment>
<dbReference type="EMBL" id="BRYA01000528">
    <property type="protein sequence ID" value="GMI21284.1"/>
    <property type="molecule type" value="Genomic_DNA"/>
</dbReference>
<dbReference type="Pfam" id="PF00145">
    <property type="entry name" value="DNA_methylase"/>
    <property type="match status" value="1"/>
</dbReference>
<feature type="compositionally biased region" description="Low complexity" evidence="3">
    <location>
        <begin position="124"/>
        <end position="136"/>
    </location>
</feature>
<name>A0A9W7L199_9STRA</name>
<proteinExistence type="predicted"/>
<evidence type="ECO:0000313" key="5">
    <source>
        <dbReference type="Proteomes" id="UP001165065"/>
    </source>
</evidence>
<organism evidence="4 5">
    <name type="scientific">Triparma columacea</name>
    <dbReference type="NCBI Taxonomy" id="722753"/>
    <lineage>
        <taxon>Eukaryota</taxon>
        <taxon>Sar</taxon>
        <taxon>Stramenopiles</taxon>
        <taxon>Ochrophyta</taxon>
        <taxon>Bolidophyceae</taxon>
        <taxon>Parmales</taxon>
        <taxon>Triparmaceae</taxon>
        <taxon>Triparma</taxon>
    </lineage>
</organism>
<gene>
    <name evidence="4" type="ORF">TrCOL_g2391</name>
</gene>
<sequence>MSKNAIKKYKQGEIEIGDLVFVRDSQWADVTRATTLKVLDLKVRDGIITEVEVKWHSRPKDTDWVLTERVSKIDQKQRQTRSGGIPAVTSIPASTEGPPETKRKAIKPDAAPNSRKRRLPVSPSSNHNAAATTSSAELTSIQNEDVDETSPNVYGYHSTLDRYIGANEKQVVSDAWFTIEMILTQAKEGTYKEKKINVFSLAGGKGSEIEALLKQGIDPSKIRCFVSELMTEDVVMALRMNLVKRGVEHYWLGPLGDPEMFSRIDTYQEKFGKADFCFASPPCQDFSLAGNRRGVKGENGQLFSKAVEVIRHLGDQGNPRFVWMIENTPMEKVTLEELNEMCGVAAFESNALEAWPSCKRVRLIWTNFLPGPLTKNPNGDLEKILVNRSANAIIGAGRRTEGEAYFNTIKASGHDNIVVEGERAEHRSKPTILELERLHNCSSMESGYQASIDCSSGELVPAKGPDGKVLPKITFTDDQRTKIIGNSVHVEWIRQLMRPIMCMFREVIDDDKVLVEQLKTSSMKFLEGGEG</sequence>
<dbReference type="Proteomes" id="UP001165065">
    <property type="component" value="Unassembled WGS sequence"/>
</dbReference>
<feature type="region of interest" description="Disordered" evidence="3">
    <location>
        <begin position="72"/>
        <end position="152"/>
    </location>
</feature>
<evidence type="ECO:0000313" key="4">
    <source>
        <dbReference type="EMBL" id="GMI21284.1"/>
    </source>
</evidence>